<evidence type="ECO:0000256" key="3">
    <source>
        <dbReference type="ARBA" id="ARBA00023163"/>
    </source>
</evidence>
<keyword evidence="2 5" id="KW-0238">DNA-binding</keyword>
<name>A0ABV2N2T5_9HYPH</name>
<reference evidence="5 6" key="1">
    <citation type="submission" date="2024-06" db="EMBL/GenBank/DDBJ databases">
        <title>Genomic Encyclopedia of Type Strains, Phase IV (KMG-IV): sequencing the most valuable type-strain genomes for metagenomic binning, comparative biology and taxonomic classification.</title>
        <authorList>
            <person name="Goeker M."/>
        </authorList>
    </citation>
    <scope>NUCLEOTIDE SEQUENCE [LARGE SCALE GENOMIC DNA]</scope>
    <source>
        <strain evidence="5 6">DSM 27865</strain>
    </source>
</reference>
<dbReference type="PANTHER" id="PTHR33204">
    <property type="entry name" value="TRANSCRIPTIONAL REGULATOR, MARR FAMILY"/>
    <property type="match status" value="1"/>
</dbReference>
<evidence type="ECO:0000259" key="4">
    <source>
        <dbReference type="PROSITE" id="PS51118"/>
    </source>
</evidence>
<dbReference type="InterPro" id="IPR002577">
    <property type="entry name" value="HTH_HxlR"/>
</dbReference>
<gene>
    <name evidence="5" type="ORF">ABID37_003604</name>
</gene>
<proteinExistence type="predicted"/>
<protein>
    <submittedName>
        <fullName evidence="5">DNA-binding HxlR family transcriptional regulator</fullName>
    </submittedName>
</protein>
<organism evidence="5 6">
    <name type="scientific">Aquamicrobium terrae</name>
    <dbReference type="NCBI Taxonomy" id="1324945"/>
    <lineage>
        <taxon>Bacteria</taxon>
        <taxon>Pseudomonadati</taxon>
        <taxon>Pseudomonadota</taxon>
        <taxon>Alphaproteobacteria</taxon>
        <taxon>Hyphomicrobiales</taxon>
        <taxon>Phyllobacteriaceae</taxon>
        <taxon>Aquamicrobium</taxon>
    </lineage>
</organism>
<dbReference type="InterPro" id="IPR036388">
    <property type="entry name" value="WH-like_DNA-bd_sf"/>
</dbReference>
<evidence type="ECO:0000313" key="5">
    <source>
        <dbReference type="EMBL" id="MET3793380.1"/>
    </source>
</evidence>
<keyword evidence="6" id="KW-1185">Reference proteome</keyword>
<sequence length="134" mass="14686">MAYQPKRAPLDPCPVEEVIGLISGKWKARILLLVFSGYQTFSELARMLGEAPDQVLASQLKGLISDGLLYKSPPTFQNGSGSRYSLTEQGRSLMGLLQVISEWGLARLDQRGAFWTPPEQRGDESLRSESSAAA</sequence>
<evidence type="ECO:0000256" key="1">
    <source>
        <dbReference type="ARBA" id="ARBA00023015"/>
    </source>
</evidence>
<keyword evidence="3" id="KW-0804">Transcription</keyword>
<dbReference type="GO" id="GO:0003677">
    <property type="term" value="F:DNA binding"/>
    <property type="evidence" value="ECO:0007669"/>
    <property type="project" value="UniProtKB-KW"/>
</dbReference>
<accession>A0ABV2N2T5</accession>
<dbReference type="SUPFAM" id="SSF46785">
    <property type="entry name" value="Winged helix' DNA-binding domain"/>
    <property type="match status" value="1"/>
</dbReference>
<dbReference type="InterPro" id="IPR036390">
    <property type="entry name" value="WH_DNA-bd_sf"/>
</dbReference>
<dbReference type="Gene3D" id="1.10.10.10">
    <property type="entry name" value="Winged helix-like DNA-binding domain superfamily/Winged helix DNA-binding domain"/>
    <property type="match status" value="1"/>
</dbReference>
<dbReference type="Pfam" id="PF01638">
    <property type="entry name" value="HxlR"/>
    <property type="match status" value="1"/>
</dbReference>
<dbReference type="PANTHER" id="PTHR33204:SF18">
    <property type="entry name" value="TRANSCRIPTIONAL REGULATORY PROTEIN"/>
    <property type="match status" value="1"/>
</dbReference>
<feature type="domain" description="HTH hxlR-type" evidence="4">
    <location>
        <begin position="13"/>
        <end position="112"/>
    </location>
</feature>
<dbReference type="Proteomes" id="UP001549076">
    <property type="component" value="Unassembled WGS sequence"/>
</dbReference>
<keyword evidence="1" id="KW-0805">Transcription regulation</keyword>
<evidence type="ECO:0000313" key="6">
    <source>
        <dbReference type="Proteomes" id="UP001549076"/>
    </source>
</evidence>
<evidence type="ECO:0000256" key="2">
    <source>
        <dbReference type="ARBA" id="ARBA00023125"/>
    </source>
</evidence>
<comment type="caution">
    <text evidence="5">The sequence shown here is derived from an EMBL/GenBank/DDBJ whole genome shotgun (WGS) entry which is preliminary data.</text>
</comment>
<dbReference type="EMBL" id="JBEPML010000013">
    <property type="protein sequence ID" value="MET3793380.1"/>
    <property type="molecule type" value="Genomic_DNA"/>
</dbReference>
<dbReference type="RefSeq" id="WP_354197253.1">
    <property type="nucleotide sequence ID" value="NZ_JBEPML010000013.1"/>
</dbReference>
<dbReference type="PROSITE" id="PS51118">
    <property type="entry name" value="HTH_HXLR"/>
    <property type="match status" value="1"/>
</dbReference>